<evidence type="ECO:0000313" key="2">
    <source>
        <dbReference type="Proteomes" id="UP001647436"/>
    </source>
</evidence>
<comment type="caution">
    <text evidence="1">The sequence shown here is derived from an EMBL/GenBank/DDBJ whole genome shotgun (WGS) entry which is preliminary data.</text>
</comment>
<sequence length="117" mass="13200">MASLPSYVTVHFSRPESFDPAVAVSEMERGLAKLRVTSSRVIKEVEVMLQFKSAADTEAFEVWYFNTVRRIGFFNWYDTRSAVVRSVRFKGGALGELVPLAQGFAVAQRSATLEYLR</sequence>
<dbReference type="Proteomes" id="UP001647436">
    <property type="component" value="Unassembled WGS sequence"/>
</dbReference>
<keyword evidence="2" id="KW-1185">Reference proteome</keyword>
<accession>A0ABS5LQA0</accession>
<name>A0ABS5LQA0_9BURK</name>
<protein>
    <submittedName>
        <fullName evidence="1">Uncharacterized protein</fullName>
    </submittedName>
</protein>
<dbReference type="EMBL" id="JAANES010000001">
    <property type="protein sequence ID" value="MBS3018534.1"/>
    <property type="molecule type" value="Genomic_DNA"/>
</dbReference>
<proteinExistence type="predicted"/>
<dbReference type="RefSeq" id="WP_249333856.1">
    <property type="nucleotide sequence ID" value="NZ_JAANES010000001.1"/>
</dbReference>
<evidence type="ECO:0000313" key="1">
    <source>
        <dbReference type="EMBL" id="MBS3018534.1"/>
    </source>
</evidence>
<gene>
    <name evidence="1" type="ORF">DJFAAGMI_01266</name>
</gene>
<organism evidence="1 2">
    <name type="scientific">Comamonas brasiliensis</name>
    <dbReference type="NCBI Taxonomy" id="1812482"/>
    <lineage>
        <taxon>Bacteria</taxon>
        <taxon>Pseudomonadati</taxon>
        <taxon>Pseudomonadota</taxon>
        <taxon>Betaproteobacteria</taxon>
        <taxon>Burkholderiales</taxon>
        <taxon>Comamonadaceae</taxon>
        <taxon>Comamonas</taxon>
    </lineage>
</organism>
<reference evidence="1 2" key="1">
    <citation type="submission" date="2020-03" db="EMBL/GenBank/DDBJ databases">
        <title>The role of nitrogen metabolism on polyethylene biodegradation.</title>
        <authorList>
            <person name="Peixoto J."/>
            <person name="Vizzotto C.S."/>
            <person name="Ramos A."/>
            <person name="Alves G."/>
            <person name="Steindorff A."/>
            <person name="Kruger R."/>
        </authorList>
    </citation>
    <scope>NUCLEOTIDE SEQUENCE [LARGE SCALE GENOMIC DNA]</scope>
    <source>
        <strain evidence="1 2">PE63</strain>
    </source>
</reference>